<organism evidence="9 10">
    <name type="scientific">Desulfurispira natronophila</name>
    <dbReference type="NCBI Taxonomy" id="682562"/>
    <lineage>
        <taxon>Bacteria</taxon>
        <taxon>Pseudomonadati</taxon>
        <taxon>Chrysiogenota</taxon>
        <taxon>Chrysiogenia</taxon>
        <taxon>Chrysiogenales</taxon>
        <taxon>Chrysiogenaceae</taxon>
        <taxon>Desulfurispira</taxon>
    </lineage>
</organism>
<dbReference type="UniPathway" id="UPA00252">
    <property type="reaction ID" value="UER00325"/>
</dbReference>
<dbReference type="InterPro" id="IPR033659">
    <property type="entry name" value="Ferrochelatase_N"/>
</dbReference>
<keyword evidence="7" id="KW-0963">Cytoplasm</keyword>
<dbReference type="PANTHER" id="PTHR11108">
    <property type="entry name" value="FERROCHELATASE"/>
    <property type="match status" value="1"/>
</dbReference>
<evidence type="ECO:0000256" key="3">
    <source>
        <dbReference type="ARBA" id="ARBA00023133"/>
    </source>
</evidence>
<reference evidence="9 10" key="1">
    <citation type="submission" date="2020-08" db="EMBL/GenBank/DDBJ databases">
        <title>Genomic Encyclopedia of Type Strains, Phase IV (KMG-IV): sequencing the most valuable type-strain genomes for metagenomic binning, comparative biology and taxonomic classification.</title>
        <authorList>
            <person name="Goeker M."/>
        </authorList>
    </citation>
    <scope>NUCLEOTIDE SEQUENCE [LARGE SCALE GENOMIC DNA]</scope>
    <source>
        <strain evidence="9 10">DSM 22071</strain>
    </source>
</reference>
<comment type="subcellular location">
    <subcellularLocation>
        <location evidence="7">Cytoplasm</location>
    </subcellularLocation>
</comment>
<evidence type="ECO:0000256" key="6">
    <source>
        <dbReference type="ARBA" id="ARBA00024536"/>
    </source>
</evidence>
<dbReference type="NCBIfam" id="TIGR00109">
    <property type="entry name" value="hemH"/>
    <property type="match status" value="1"/>
</dbReference>
<evidence type="ECO:0000256" key="2">
    <source>
        <dbReference type="ARBA" id="ARBA00023004"/>
    </source>
</evidence>
<keyword evidence="3 7" id="KW-0350">Heme biosynthesis</keyword>
<comment type="catalytic activity">
    <reaction evidence="7">
        <text>heme b + 2 H(+) = protoporphyrin IX + Fe(2+)</text>
        <dbReference type="Rhea" id="RHEA:22584"/>
        <dbReference type="ChEBI" id="CHEBI:15378"/>
        <dbReference type="ChEBI" id="CHEBI:29033"/>
        <dbReference type="ChEBI" id="CHEBI:57306"/>
        <dbReference type="ChEBI" id="CHEBI:60344"/>
        <dbReference type="EC" id="4.98.1.1"/>
    </reaction>
</comment>
<dbReference type="PANTHER" id="PTHR11108:SF1">
    <property type="entry name" value="FERROCHELATASE, MITOCHONDRIAL"/>
    <property type="match status" value="1"/>
</dbReference>
<dbReference type="GO" id="GO:0006783">
    <property type="term" value="P:heme biosynthetic process"/>
    <property type="evidence" value="ECO:0007669"/>
    <property type="project" value="UniProtKB-UniRule"/>
</dbReference>
<evidence type="ECO:0000256" key="8">
    <source>
        <dbReference type="RuleBase" id="RU004185"/>
    </source>
</evidence>
<evidence type="ECO:0000313" key="10">
    <source>
        <dbReference type="Proteomes" id="UP000528322"/>
    </source>
</evidence>
<comment type="similarity">
    <text evidence="1 7 8">Belongs to the ferrochelatase family.</text>
</comment>
<dbReference type="AlphaFoldDB" id="A0A7W7Y695"/>
<accession>A0A7W7Y695</accession>
<gene>
    <name evidence="7" type="primary">hemH</name>
    <name evidence="9" type="ORF">HNR37_002062</name>
</gene>
<evidence type="ECO:0000256" key="4">
    <source>
        <dbReference type="ARBA" id="ARBA00023239"/>
    </source>
</evidence>
<dbReference type="SUPFAM" id="SSF53800">
    <property type="entry name" value="Chelatase"/>
    <property type="match status" value="1"/>
</dbReference>
<dbReference type="Proteomes" id="UP000528322">
    <property type="component" value="Unassembled WGS sequence"/>
</dbReference>
<dbReference type="RefSeq" id="WP_183733747.1">
    <property type="nucleotide sequence ID" value="NZ_JACHID010000015.1"/>
</dbReference>
<proteinExistence type="inferred from homology"/>
<dbReference type="EC" id="4.98.1.1" evidence="7"/>
<keyword evidence="4 7" id="KW-0456">Lyase</keyword>
<dbReference type="InterPro" id="IPR001015">
    <property type="entry name" value="Ferrochelatase"/>
</dbReference>
<dbReference type="GO" id="GO:0004325">
    <property type="term" value="F:ferrochelatase activity"/>
    <property type="evidence" value="ECO:0007669"/>
    <property type="project" value="UniProtKB-UniRule"/>
</dbReference>
<sequence>MKLGIVLLNMGGPTSLDKVLPFLTNLFNDPHILGIKNRLVQKALAGYIISRRLNTAISHYEKIGGKSPLLEHTLALCDEVEAEFAKLGMEAIVLPGMRYTEPRTEESLAKLVDEGCDRIVAFSMYPQYSVTTSGSSLADFDAAIKAWPHLPVTRVEQYPDERHYIGAVRHRIDESLQSLSKPPLLLFCAHSLPEKLVRQGDPYRDHVFRTVQAVLQYYPEYEHEVVFQSRATRGRWLGPSIEERLPELVDDGKLNLLVIPLSFTCDNVETSYELEIEHRELAEELGVKSYQVVQCPNASHHFAHAIRKMIMRELEHE</sequence>
<comment type="function">
    <text evidence="7">Catalyzes the ferrous insertion into protoporphyrin IX.</text>
</comment>
<feature type="binding site" evidence="7">
    <location>
        <position position="190"/>
    </location>
    <ligand>
        <name>Fe(2+)</name>
        <dbReference type="ChEBI" id="CHEBI:29033"/>
    </ligand>
</feature>
<comment type="catalytic activity">
    <reaction evidence="6">
        <text>Fe-coproporphyrin III + 2 H(+) = coproporphyrin III + Fe(2+)</text>
        <dbReference type="Rhea" id="RHEA:49572"/>
        <dbReference type="ChEBI" id="CHEBI:15378"/>
        <dbReference type="ChEBI" id="CHEBI:29033"/>
        <dbReference type="ChEBI" id="CHEBI:68438"/>
        <dbReference type="ChEBI" id="CHEBI:131725"/>
        <dbReference type="EC" id="4.99.1.9"/>
    </reaction>
    <physiologicalReaction direction="right-to-left" evidence="6">
        <dbReference type="Rhea" id="RHEA:49574"/>
    </physiologicalReaction>
</comment>
<keyword evidence="5 7" id="KW-0627">Porphyrin biosynthesis</keyword>
<keyword evidence="2 7" id="KW-0408">Iron</keyword>
<protein>
    <recommendedName>
        <fullName evidence="7">Ferrochelatase</fullName>
        <ecNumber evidence="7">4.98.1.1</ecNumber>
    </recommendedName>
    <alternativeName>
        <fullName evidence="7">Heme synthase</fullName>
    </alternativeName>
    <alternativeName>
        <fullName evidence="7">Protoheme ferro-lyase</fullName>
    </alternativeName>
</protein>
<name>A0A7W7Y695_9BACT</name>
<evidence type="ECO:0000256" key="5">
    <source>
        <dbReference type="ARBA" id="ARBA00023244"/>
    </source>
</evidence>
<dbReference type="CDD" id="cd03411">
    <property type="entry name" value="Ferrochelatase_N"/>
    <property type="match status" value="1"/>
</dbReference>
<evidence type="ECO:0000313" key="9">
    <source>
        <dbReference type="EMBL" id="MBB5022719.1"/>
    </source>
</evidence>
<comment type="caution">
    <text evidence="9">The sequence shown here is derived from an EMBL/GenBank/DDBJ whole genome shotgun (WGS) entry which is preliminary data.</text>
</comment>
<keyword evidence="7" id="KW-0479">Metal-binding</keyword>
<evidence type="ECO:0000256" key="7">
    <source>
        <dbReference type="HAMAP-Rule" id="MF_00323"/>
    </source>
</evidence>
<comment type="pathway">
    <text evidence="7">Porphyrin-containing compound metabolism; protoheme biosynthesis; protoheme from protoporphyrin-IX: step 1/1.</text>
</comment>
<dbReference type="Pfam" id="PF00762">
    <property type="entry name" value="Ferrochelatase"/>
    <property type="match status" value="1"/>
</dbReference>
<dbReference type="HAMAP" id="MF_00323">
    <property type="entry name" value="Ferrochelatase"/>
    <property type="match status" value="1"/>
</dbReference>
<dbReference type="GO" id="GO:0005737">
    <property type="term" value="C:cytoplasm"/>
    <property type="evidence" value="ECO:0007669"/>
    <property type="project" value="UniProtKB-SubCell"/>
</dbReference>
<dbReference type="GO" id="GO:0046872">
    <property type="term" value="F:metal ion binding"/>
    <property type="evidence" value="ECO:0007669"/>
    <property type="project" value="UniProtKB-KW"/>
</dbReference>
<keyword evidence="10" id="KW-1185">Reference proteome</keyword>
<dbReference type="Gene3D" id="3.40.50.1400">
    <property type="match status" value="2"/>
</dbReference>
<dbReference type="EMBL" id="JACHID010000015">
    <property type="protein sequence ID" value="MBB5022719.1"/>
    <property type="molecule type" value="Genomic_DNA"/>
</dbReference>
<feature type="binding site" evidence="7">
    <location>
        <position position="269"/>
    </location>
    <ligand>
        <name>Fe(2+)</name>
        <dbReference type="ChEBI" id="CHEBI:29033"/>
    </ligand>
</feature>
<evidence type="ECO:0000256" key="1">
    <source>
        <dbReference type="ARBA" id="ARBA00007718"/>
    </source>
</evidence>
<dbReference type="CDD" id="cd00419">
    <property type="entry name" value="Ferrochelatase_C"/>
    <property type="match status" value="1"/>
</dbReference>
<dbReference type="InterPro" id="IPR033644">
    <property type="entry name" value="Ferrochelatase_C"/>
</dbReference>